<proteinExistence type="inferred from homology"/>
<keyword evidence="5 8" id="KW-1133">Transmembrane helix</keyword>
<accession>A0ABN8VL47</accession>
<dbReference type="InterPro" id="IPR010308">
    <property type="entry name" value="TRP_C"/>
</dbReference>
<feature type="transmembrane region" description="Helical" evidence="8">
    <location>
        <begin position="496"/>
        <end position="516"/>
    </location>
</feature>
<feature type="compositionally biased region" description="Polar residues" evidence="7">
    <location>
        <begin position="707"/>
        <end position="751"/>
    </location>
</feature>
<evidence type="ECO:0000256" key="3">
    <source>
        <dbReference type="ARBA" id="ARBA00022692"/>
    </source>
</evidence>
<feature type="signal peptide" evidence="9">
    <location>
        <begin position="1"/>
        <end position="24"/>
    </location>
</feature>
<feature type="compositionally biased region" description="Low complexity" evidence="7">
    <location>
        <begin position="691"/>
        <end position="705"/>
    </location>
</feature>
<dbReference type="SMART" id="SM01320">
    <property type="entry name" value="TRP_N"/>
    <property type="match status" value="1"/>
</dbReference>
<feature type="transmembrane region" description="Helical" evidence="8">
    <location>
        <begin position="406"/>
        <end position="426"/>
    </location>
</feature>
<comment type="subcellular location">
    <subcellularLocation>
        <location evidence="1">Membrane</location>
        <topology evidence="1">Multi-pass membrane protein</topology>
    </subcellularLocation>
</comment>
<comment type="similarity">
    <text evidence="2">Belongs to the transient receptor potential (TRP) ion channel family.</text>
</comment>
<gene>
    <name evidence="11" type="primary">U6500A00240</name>
    <name evidence="11" type="ORF">SEUBUCD650_0A00240</name>
</gene>
<protein>
    <recommendedName>
        <fullName evidence="10">ML-like domain-containing protein</fullName>
    </recommendedName>
</protein>
<feature type="transmembrane region" description="Helical" evidence="8">
    <location>
        <begin position="351"/>
        <end position="373"/>
    </location>
</feature>
<dbReference type="PANTHER" id="PTHR31145:SF2">
    <property type="entry name" value="FLAVIN CARRIER PROTEIN 2"/>
    <property type="match status" value="1"/>
</dbReference>
<dbReference type="InterPro" id="IPR032800">
    <property type="entry name" value="TRP_N"/>
</dbReference>
<feature type="transmembrane region" description="Helical" evidence="8">
    <location>
        <begin position="586"/>
        <end position="612"/>
    </location>
</feature>
<reference evidence="11" key="1">
    <citation type="submission" date="2022-08" db="EMBL/GenBank/DDBJ databases">
        <authorList>
            <person name="Byrne P K."/>
        </authorList>
    </citation>
    <scope>NUCLEOTIDE SEQUENCE</scope>
    <source>
        <strain evidence="11">UCD650</strain>
    </source>
</reference>
<evidence type="ECO:0000256" key="4">
    <source>
        <dbReference type="ARBA" id="ARBA00022729"/>
    </source>
</evidence>
<feature type="transmembrane region" description="Helical" evidence="8">
    <location>
        <begin position="438"/>
        <end position="458"/>
    </location>
</feature>
<feature type="transmembrane region" description="Helical" evidence="8">
    <location>
        <begin position="522"/>
        <end position="541"/>
    </location>
</feature>
<evidence type="ECO:0000256" key="7">
    <source>
        <dbReference type="SAM" id="MobiDB-lite"/>
    </source>
</evidence>
<keyword evidence="4 9" id="KW-0732">Signal</keyword>
<evidence type="ECO:0000256" key="9">
    <source>
        <dbReference type="SAM" id="SignalP"/>
    </source>
</evidence>
<dbReference type="Pfam" id="PF14558">
    <property type="entry name" value="TRP_N"/>
    <property type="match status" value="1"/>
</dbReference>
<feature type="chain" id="PRO_5045354501" description="ML-like domain-containing protein" evidence="9">
    <location>
        <begin position="25"/>
        <end position="786"/>
    </location>
</feature>
<dbReference type="PANTHER" id="PTHR31145">
    <property type="entry name" value="INTEGRAL MEMBRANE PROTEIN (AFU_ORTHOLOGUE AFUA_7G01610)"/>
    <property type="match status" value="1"/>
</dbReference>
<dbReference type="Proteomes" id="UP001152964">
    <property type="component" value="Chromosome 1"/>
</dbReference>
<evidence type="ECO:0000256" key="1">
    <source>
        <dbReference type="ARBA" id="ARBA00004141"/>
    </source>
</evidence>
<sequence length="786" mass="87930">MILLNTFVRCLLTCLMLCSGRAHSADSDTNDTTPASAKHLQTTSLLTCMDNSQLTASFFDVKFYPGNNTIIFDIDATTTLNGNVTVKAELLAYGLKILDRTFDLCSLNEVSLCPLSAGRIDIMSTYVIDASITKQFPGIAYTIPDLDAQVRVVAYSQNDTSFETPLACVQAILSNGKTVQTKYASWPIAAISGVGVLTSGFVSVIGYSSTATHIASNSISLFIYFQNLAITAMMGVSRVPPIAAAWTQNFQWSMGIINAGFMQKIFHWYVQATNGVSNVVVANKDVLSISVQKKRGISVASSSDYNFDSILDDSNLYTTSEKDPSDYSTKILVLRGIERVAYLANIELSNFFLTGIVFFLFFVFVVIVSLIFFKALLEVLTRAGILKETSNFFQYRKNWGSIIKGTLFRLSIIAFPQVSLLTIWEFTQVDSPAVVVDAVVILLVITGLLVYGTTRVLIKGRESLRLYKNPAYLLYSDTYFLNKFGFLYVQFKADRFWWLLPLLSYAFLRSLFVAVLQNQGKAQAMIIFIIELVYFVCLCWIRPYLDKRTNIFNIAIHLVNMINAFFFLFFSNLFKQPAVVSSVMAVILFVLNAVFALFLLLFTIVTCTLALLHRNPDVRYQPMKDDRVSFIPKIQNDFDDENKNDAELFEMRKAVMDTNENEQEKLFRDDTFGKNLNTTTNTTRLFDDETSSSSFKQTSSPFDSSDVTEQPVQPTSAVMGTGGNFLSPQYQRASSVSRTNLVPNNLSTSSLKKPESSLYVGTSNQSYSHFNNNNNNTNGRNTNPYL</sequence>
<keyword evidence="12" id="KW-1185">Reference proteome</keyword>
<evidence type="ECO:0000313" key="11">
    <source>
        <dbReference type="EMBL" id="CAI1789915.1"/>
    </source>
</evidence>
<organism evidence="11 12">
    <name type="scientific">Saccharomyces eubayanus</name>
    <name type="common">Yeast</name>
    <dbReference type="NCBI Taxonomy" id="1080349"/>
    <lineage>
        <taxon>Eukaryota</taxon>
        <taxon>Fungi</taxon>
        <taxon>Dikarya</taxon>
        <taxon>Ascomycota</taxon>
        <taxon>Saccharomycotina</taxon>
        <taxon>Saccharomycetes</taxon>
        <taxon>Saccharomycetales</taxon>
        <taxon>Saccharomycetaceae</taxon>
        <taxon>Saccharomyces</taxon>
    </lineage>
</organism>
<evidence type="ECO:0000259" key="10">
    <source>
        <dbReference type="SMART" id="SM01320"/>
    </source>
</evidence>
<keyword evidence="6 8" id="KW-0472">Membrane</keyword>
<feature type="region of interest" description="Disordered" evidence="7">
    <location>
        <begin position="679"/>
        <end position="786"/>
    </location>
</feature>
<evidence type="ECO:0000256" key="6">
    <source>
        <dbReference type="ARBA" id="ARBA00023136"/>
    </source>
</evidence>
<evidence type="ECO:0000256" key="5">
    <source>
        <dbReference type="ARBA" id="ARBA00022989"/>
    </source>
</evidence>
<feature type="compositionally biased region" description="Low complexity" evidence="7">
    <location>
        <begin position="771"/>
        <end position="786"/>
    </location>
</feature>
<feature type="compositionally biased region" description="Polar residues" evidence="7">
    <location>
        <begin position="759"/>
        <end position="770"/>
    </location>
</feature>
<dbReference type="Pfam" id="PF06011">
    <property type="entry name" value="TRP"/>
    <property type="match status" value="1"/>
</dbReference>
<name>A0ABN8VL47_SACEU</name>
<evidence type="ECO:0000256" key="2">
    <source>
        <dbReference type="ARBA" id="ARBA00010642"/>
    </source>
</evidence>
<evidence type="ECO:0000313" key="12">
    <source>
        <dbReference type="Proteomes" id="UP001152964"/>
    </source>
</evidence>
<dbReference type="EMBL" id="OX291491">
    <property type="protein sequence ID" value="CAI1789915.1"/>
    <property type="molecule type" value="Genomic_DNA"/>
</dbReference>
<dbReference type="InterPro" id="IPR040241">
    <property type="entry name" value="TRP_Flc/Pkd2-like"/>
</dbReference>
<feature type="domain" description="ML-like" evidence="10">
    <location>
        <begin position="38"/>
        <end position="180"/>
    </location>
</feature>
<evidence type="ECO:0000256" key="8">
    <source>
        <dbReference type="SAM" id="Phobius"/>
    </source>
</evidence>
<feature type="transmembrane region" description="Helical" evidence="8">
    <location>
        <begin position="553"/>
        <end position="574"/>
    </location>
</feature>
<keyword evidence="3 8" id="KW-0812">Transmembrane</keyword>